<evidence type="ECO:0000313" key="1">
    <source>
        <dbReference type="EMBL" id="AFK38361.1"/>
    </source>
</evidence>
<dbReference type="AlphaFoldDB" id="I3SDL9"/>
<accession>I3SDL9</accession>
<protein>
    <submittedName>
        <fullName evidence="1">Uncharacterized protein</fullName>
    </submittedName>
</protein>
<organism evidence="1">
    <name type="scientific">Medicago truncatula</name>
    <name type="common">Barrel medic</name>
    <name type="synonym">Medicago tribuloides</name>
    <dbReference type="NCBI Taxonomy" id="3880"/>
    <lineage>
        <taxon>Eukaryota</taxon>
        <taxon>Viridiplantae</taxon>
        <taxon>Streptophyta</taxon>
        <taxon>Embryophyta</taxon>
        <taxon>Tracheophyta</taxon>
        <taxon>Spermatophyta</taxon>
        <taxon>Magnoliopsida</taxon>
        <taxon>eudicotyledons</taxon>
        <taxon>Gunneridae</taxon>
        <taxon>Pentapetalae</taxon>
        <taxon>rosids</taxon>
        <taxon>fabids</taxon>
        <taxon>Fabales</taxon>
        <taxon>Fabaceae</taxon>
        <taxon>Papilionoideae</taxon>
        <taxon>50 kb inversion clade</taxon>
        <taxon>NPAAA clade</taxon>
        <taxon>Hologalegina</taxon>
        <taxon>IRL clade</taxon>
        <taxon>Trifolieae</taxon>
        <taxon>Medicago</taxon>
    </lineage>
</organism>
<sequence length="82" mass="9633">MKNTFPLVTNSYPLSGKNPILNKKLCPKFCNNGLRGSTTQLIFILKYRYCIARFCCERPITRYFMGRAHKCELYKFTITLIE</sequence>
<dbReference type="EMBL" id="BT138566">
    <property type="protein sequence ID" value="AFK38361.1"/>
    <property type="molecule type" value="mRNA"/>
</dbReference>
<reference evidence="1" key="1">
    <citation type="submission" date="2012-05" db="EMBL/GenBank/DDBJ databases">
        <authorList>
            <person name="Krishnakumar V."/>
            <person name="Cheung F."/>
            <person name="Xiao Y."/>
            <person name="Chan A."/>
            <person name="Moskal W.A."/>
            <person name="Town C.D."/>
        </authorList>
    </citation>
    <scope>NUCLEOTIDE SEQUENCE</scope>
</reference>
<name>I3SDL9_MEDTR</name>
<proteinExistence type="evidence at transcript level"/>